<keyword evidence="1" id="KW-0812">Transmembrane</keyword>
<feature type="transmembrane region" description="Helical" evidence="1">
    <location>
        <begin position="73"/>
        <end position="92"/>
    </location>
</feature>
<protein>
    <recommendedName>
        <fullName evidence="4">DUF4231 domain-containing protein</fullName>
    </recommendedName>
</protein>
<sequence length="168" mass="19347">MTSTTSIPSQPVPAGTLDDYRKLAHDCVKQLQEKYHWRANWHRRIFRTSGILIILVSSGLPLLAAFSYPRKDLVVAIAGVVIAAITALRTFYRWDEVWAVLRRTHFDLTHAHNLWQVDFRRAESEPDPAERERLAYEATRALIERADKIRGDESERYFGSLSFPPQAV</sequence>
<evidence type="ECO:0000313" key="3">
    <source>
        <dbReference type="Proteomes" id="UP000482800"/>
    </source>
</evidence>
<keyword evidence="3" id="KW-1185">Reference proteome</keyword>
<evidence type="ECO:0008006" key="4">
    <source>
        <dbReference type="Google" id="ProtNLM"/>
    </source>
</evidence>
<organism evidence="2 3">
    <name type="scientific">Phytohabitans houttuyneae</name>
    <dbReference type="NCBI Taxonomy" id="1076126"/>
    <lineage>
        <taxon>Bacteria</taxon>
        <taxon>Bacillati</taxon>
        <taxon>Actinomycetota</taxon>
        <taxon>Actinomycetes</taxon>
        <taxon>Micromonosporales</taxon>
        <taxon>Micromonosporaceae</taxon>
    </lineage>
</organism>
<comment type="caution">
    <text evidence="2">The sequence shown here is derived from an EMBL/GenBank/DDBJ whole genome shotgun (WGS) entry which is preliminary data.</text>
</comment>
<dbReference type="EMBL" id="BLPF01000003">
    <property type="protein sequence ID" value="GFJ83965.1"/>
    <property type="molecule type" value="Genomic_DNA"/>
</dbReference>
<dbReference type="Proteomes" id="UP000482800">
    <property type="component" value="Unassembled WGS sequence"/>
</dbReference>
<dbReference type="NCBIfam" id="NF033634">
    <property type="entry name" value="SLATT_1"/>
    <property type="match status" value="1"/>
</dbReference>
<proteinExistence type="predicted"/>
<keyword evidence="1" id="KW-0472">Membrane</keyword>
<dbReference type="AlphaFoldDB" id="A0A6V8KTP9"/>
<evidence type="ECO:0000313" key="2">
    <source>
        <dbReference type="EMBL" id="GFJ83965.1"/>
    </source>
</evidence>
<reference evidence="2 3" key="2">
    <citation type="submission" date="2020-03" db="EMBL/GenBank/DDBJ databases">
        <authorList>
            <person name="Ichikawa N."/>
            <person name="Kimura A."/>
            <person name="Kitahashi Y."/>
            <person name="Uohara A."/>
        </authorList>
    </citation>
    <scope>NUCLEOTIDE SEQUENCE [LARGE SCALE GENOMIC DNA]</scope>
    <source>
        <strain evidence="2 3">NBRC 108639</strain>
    </source>
</reference>
<evidence type="ECO:0000256" key="1">
    <source>
        <dbReference type="SAM" id="Phobius"/>
    </source>
</evidence>
<name>A0A6V8KTP9_9ACTN</name>
<accession>A0A6V8KTP9</accession>
<keyword evidence="1" id="KW-1133">Transmembrane helix</keyword>
<feature type="transmembrane region" description="Helical" evidence="1">
    <location>
        <begin position="45"/>
        <end position="67"/>
    </location>
</feature>
<gene>
    <name evidence="2" type="ORF">Phou_081450</name>
</gene>
<reference evidence="2 3" key="1">
    <citation type="submission" date="2020-03" db="EMBL/GenBank/DDBJ databases">
        <title>Whole genome shotgun sequence of Phytohabitans houttuyneae NBRC 108639.</title>
        <authorList>
            <person name="Komaki H."/>
            <person name="Tamura T."/>
        </authorList>
    </citation>
    <scope>NUCLEOTIDE SEQUENCE [LARGE SCALE GENOMIC DNA]</scope>
    <source>
        <strain evidence="2 3">NBRC 108639</strain>
    </source>
</reference>
<dbReference type="RefSeq" id="WP_173067065.1">
    <property type="nucleotide sequence ID" value="NZ_BAABGO010000030.1"/>
</dbReference>